<proteinExistence type="predicted"/>
<protein>
    <submittedName>
        <fullName evidence="2">Uncharacterized protein</fullName>
    </submittedName>
</protein>
<feature type="non-terminal residue" evidence="2">
    <location>
        <position position="1"/>
    </location>
</feature>
<dbReference type="AlphaFoldDB" id="X1HTB7"/>
<reference evidence="2" key="1">
    <citation type="journal article" date="2014" name="Front. Microbiol.">
        <title>High frequency of phylogenetically diverse reductive dehalogenase-homologous genes in deep subseafloor sedimentary metagenomes.</title>
        <authorList>
            <person name="Kawai M."/>
            <person name="Futagami T."/>
            <person name="Toyoda A."/>
            <person name="Takaki Y."/>
            <person name="Nishi S."/>
            <person name="Hori S."/>
            <person name="Arai W."/>
            <person name="Tsubouchi T."/>
            <person name="Morono Y."/>
            <person name="Uchiyama I."/>
            <person name="Ito T."/>
            <person name="Fujiyama A."/>
            <person name="Inagaki F."/>
            <person name="Takami H."/>
        </authorList>
    </citation>
    <scope>NUCLEOTIDE SEQUENCE</scope>
    <source>
        <strain evidence="2">Expedition CK06-06</strain>
    </source>
</reference>
<dbReference type="EMBL" id="BARU01029937">
    <property type="protein sequence ID" value="GAH72727.1"/>
    <property type="molecule type" value="Genomic_DNA"/>
</dbReference>
<feature type="region of interest" description="Disordered" evidence="1">
    <location>
        <begin position="1"/>
        <end position="23"/>
    </location>
</feature>
<evidence type="ECO:0000256" key="1">
    <source>
        <dbReference type="SAM" id="MobiDB-lite"/>
    </source>
</evidence>
<sequence length="37" mass="4240">PLDENIDMKHIEPAAEDSEAVERAPPDWITDPYLDFV</sequence>
<gene>
    <name evidence="2" type="ORF">S03H2_47565</name>
</gene>
<comment type="caution">
    <text evidence="2">The sequence shown here is derived from an EMBL/GenBank/DDBJ whole genome shotgun (WGS) entry which is preliminary data.</text>
</comment>
<accession>X1HTB7</accession>
<evidence type="ECO:0000313" key="2">
    <source>
        <dbReference type="EMBL" id="GAH72727.1"/>
    </source>
</evidence>
<name>X1HTB7_9ZZZZ</name>
<organism evidence="2">
    <name type="scientific">marine sediment metagenome</name>
    <dbReference type="NCBI Taxonomy" id="412755"/>
    <lineage>
        <taxon>unclassified sequences</taxon>
        <taxon>metagenomes</taxon>
        <taxon>ecological metagenomes</taxon>
    </lineage>
</organism>
<feature type="compositionally biased region" description="Basic and acidic residues" evidence="1">
    <location>
        <begin position="1"/>
        <end position="13"/>
    </location>
</feature>